<feature type="domain" description="PPM-type phosphatase" evidence="2">
    <location>
        <begin position="97"/>
        <end position="431"/>
    </location>
</feature>
<proteinExistence type="inferred from homology"/>
<keyword evidence="1" id="KW-0904">Protein phosphatase</keyword>
<comment type="cofactor">
    <cofactor evidence="1">
        <name>Mn(2+)</name>
        <dbReference type="ChEBI" id="CHEBI:29035"/>
    </cofactor>
</comment>
<keyword evidence="1" id="KW-0460">Magnesium</keyword>
<keyword evidence="1" id="KW-0378">Hydrolase</keyword>
<comment type="catalytic activity">
    <reaction evidence="1">
        <text>O-phospho-L-threonyl-[protein] + H2O = L-threonyl-[protein] + phosphate</text>
        <dbReference type="Rhea" id="RHEA:47004"/>
        <dbReference type="Rhea" id="RHEA-COMP:11060"/>
        <dbReference type="Rhea" id="RHEA-COMP:11605"/>
        <dbReference type="ChEBI" id="CHEBI:15377"/>
        <dbReference type="ChEBI" id="CHEBI:30013"/>
        <dbReference type="ChEBI" id="CHEBI:43474"/>
        <dbReference type="ChEBI" id="CHEBI:61977"/>
        <dbReference type="EC" id="3.1.3.16"/>
    </reaction>
</comment>
<comment type="similarity">
    <text evidence="1">Belongs to the PP2C family.</text>
</comment>
<dbReference type="PANTHER" id="PTHR12320:SF1">
    <property type="entry name" value="PROTEIN PHOSPHATASE PTC7 HOMOLOG"/>
    <property type="match status" value="1"/>
</dbReference>
<evidence type="ECO:0000256" key="1">
    <source>
        <dbReference type="RuleBase" id="RU366020"/>
    </source>
</evidence>
<dbReference type="Proteomes" id="UP001586593">
    <property type="component" value="Unassembled WGS sequence"/>
</dbReference>
<comment type="cofactor">
    <cofactor evidence="1">
        <name>Mg(2+)</name>
        <dbReference type="ChEBI" id="CHEBI:18420"/>
    </cofactor>
</comment>
<keyword evidence="4" id="KW-1185">Reference proteome</keyword>
<dbReference type="EC" id="3.1.3.16" evidence="1"/>
<dbReference type="PROSITE" id="PS51746">
    <property type="entry name" value="PPM_2"/>
    <property type="match status" value="1"/>
</dbReference>
<protein>
    <recommendedName>
        <fullName evidence="1">Protein phosphatase</fullName>
        <ecNumber evidence="1">3.1.3.16</ecNumber>
    </recommendedName>
</protein>
<evidence type="ECO:0000259" key="2">
    <source>
        <dbReference type="PROSITE" id="PS51746"/>
    </source>
</evidence>
<dbReference type="InterPro" id="IPR001932">
    <property type="entry name" value="PPM-type_phosphatase-like_dom"/>
</dbReference>
<evidence type="ECO:0000313" key="4">
    <source>
        <dbReference type="Proteomes" id="UP001586593"/>
    </source>
</evidence>
<sequence>MTLRTVDSAITACRFPLLSRSLLSSIVDCRVQSRWSDKSSSRPDWKYGFPRFLSSGLSQRSSKDRTFNYSVAASFIAKDQNFDPSTHVFHFNGDLPPKRPRRKSSRPASGQDAFFVSPLCADNASSCVALGVADGVGGWMDSGVDPADFAHSLCDYMAAEACWNHSASGAAAEGTKGNDEAPSGTTLTARQLMQKGYEAVCRDPAIQAGGSTATVALLCSDGTLDVANLGDSGFIHLRPNRVQACSVPQIHAFNTPFQLSVVPPGVMRRMAAFGGAQLSDLPRDAEVSRHVLSHGDVLIFATDGLWDNLFNQDILRVVSRTMASAGAWVSSCTAPSGAGIGVAADLTPQTRLKGTHPDAVGEEQHQKLTASNTASTTLQSRLATELVGAAKAASINSKLDGPFAKEVRRYYPSDPWRGGKVDDICIIAVVVSEMTRESRKARL</sequence>
<comment type="catalytic activity">
    <reaction evidence="1">
        <text>O-phospho-L-seryl-[protein] + H2O = L-seryl-[protein] + phosphate</text>
        <dbReference type="Rhea" id="RHEA:20629"/>
        <dbReference type="Rhea" id="RHEA-COMP:9863"/>
        <dbReference type="Rhea" id="RHEA-COMP:11604"/>
        <dbReference type="ChEBI" id="CHEBI:15377"/>
        <dbReference type="ChEBI" id="CHEBI:29999"/>
        <dbReference type="ChEBI" id="CHEBI:43474"/>
        <dbReference type="ChEBI" id="CHEBI:83421"/>
        <dbReference type="EC" id="3.1.3.16"/>
    </reaction>
</comment>
<name>A0ABR3Y599_9PEZI</name>
<dbReference type="SMART" id="SM00332">
    <property type="entry name" value="PP2Cc"/>
    <property type="match status" value="1"/>
</dbReference>
<accession>A0ABR3Y599</accession>
<dbReference type="InterPro" id="IPR036457">
    <property type="entry name" value="PPM-type-like_dom_sf"/>
</dbReference>
<dbReference type="PANTHER" id="PTHR12320">
    <property type="entry name" value="PROTEIN PHOSPHATASE 2C"/>
    <property type="match status" value="1"/>
</dbReference>
<evidence type="ECO:0000313" key="3">
    <source>
        <dbReference type="EMBL" id="KAL1883125.1"/>
    </source>
</evidence>
<keyword evidence="1" id="KW-0479">Metal-binding</keyword>
<dbReference type="SUPFAM" id="SSF81606">
    <property type="entry name" value="PP2C-like"/>
    <property type="match status" value="1"/>
</dbReference>
<keyword evidence="1" id="KW-0464">Manganese</keyword>
<comment type="caution">
    <text evidence="3">The sequence shown here is derived from an EMBL/GenBank/DDBJ whole genome shotgun (WGS) entry which is preliminary data.</text>
</comment>
<dbReference type="EMBL" id="JAZHXJ010000008">
    <property type="protein sequence ID" value="KAL1883125.1"/>
    <property type="molecule type" value="Genomic_DNA"/>
</dbReference>
<dbReference type="InterPro" id="IPR039123">
    <property type="entry name" value="PPTC7"/>
</dbReference>
<organism evidence="3 4">
    <name type="scientific">Phialemonium thermophilum</name>
    <dbReference type="NCBI Taxonomy" id="223376"/>
    <lineage>
        <taxon>Eukaryota</taxon>
        <taxon>Fungi</taxon>
        <taxon>Dikarya</taxon>
        <taxon>Ascomycota</taxon>
        <taxon>Pezizomycotina</taxon>
        <taxon>Sordariomycetes</taxon>
        <taxon>Sordariomycetidae</taxon>
        <taxon>Cephalothecales</taxon>
        <taxon>Cephalothecaceae</taxon>
        <taxon>Phialemonium</taxon>
    </lineage>
</organism>
<gene>
    <name evidence="3" type="ORF">VTK73DRAFT_9492</name>
</gene>
<dbReference type="Gene3D" id="3.60.40.10">
    <property type="entry name" value="PPM-type phosphatase domain"/>
    <property type="match status" value="1"/>
</dbReference>
<reference evidence="3 4" key="1">
    <citation type="journal article" date="2024" name="Commun. Biol.">
        <title>Comparative genomic analysis of thermophilic fungi reveals convergent evolutionary adaptations and gene losses.</title>
        <authorList>
            <person name="Steindorff A.S."/>
            <person name="Aguilar-Pontes M.V."/>
            <person name="Robinson A.J."/>
            <person name="Andreopoulos B."/>
            <person name="LaButti K."/>
            <person name="Kuo A."/>
            <person name="Mondo S."/>
            <person name="Riley R."/>
            <person name="Otillar R."/>
            <person name="Haridas S."/>
            <person name="Lipzen A."/>
            <person name="Grimwood J."/>
            <person name="Schmutz J."/>
            <person name="Clum A."/>
            <person name="Reid I.D."/>
            <person name="Moisan M.C."/>
            <person name="Butler G."/>
            <person name="Nguyen T.T.M."/>
            <person name="Dewar K."/>
            <person name="Conant G."/>
            <person name="Drula E."/>
            <person name="Henrissat B."/>
            <person name="Hansel C."/>
            <person name="Singer S."/>
            <person name="Hutchinson M.I."/>
            <person name="de Vries R.P."/>
            <person name="Natvig D.O."/>
            <person name="Powell A.J."/>
            <person name="Tsang A."/>
            <person name="Grigoriev I.V."/>
        </authorList>
    </citation>
    <scope>NUCLEOTIDE SEQUENCE [LARGE SCALE GENOMIC DNA]</scope>
    <source>
        <strain evidence="3 4">ATCC 24622</strain>
    </source>
</reference>